<name>A0A2P4UE25_9ACTN</name>
<evidence type="ECO:0000259" key="2">
    <source>
        <dbReference type="Pfam" id="PF00931"/>
    </source>
</evidence>
<keyword evidence="1" id="KW-0802">TPR repeat</keyword>
<dbReference type="Gene3D" id="3.40.50.300">
    <property type="entry name" value="P-loop containing nucleotide triphosphate hydrolases"/>
    <property type="match status" value="1"/>
</dbReference>
<proteinExistence type="predicted"/>
<feature type="domain" description="NB-ARC" evidence="2">
    <location>
        <begin position="88"/>
        <end position="237"/>
    </location>
</feature>
<sequence length="685" mass="73907">MLRGEGERRTGGRLVGDAGLEPLAVRNEFAGARVVGSVLQAGSMRDLHQHFAPPAPVIVPRQLPSGPAWFVNRVAELAELDAVLADASQRVRLVVVSGLGGVGKTGLGLYWAHRVAAAFPDGQLYADLAAFARGGGTDIDDVLSGFLRAFSVRDEWIPDAFAEKRALFRSLVADRRVLIVLDDVADAAQVRALLPGSSDCVVLVTSRHRLTGLVVDGAVPLRLEPLEAARGVELLGRMLSDARVDEEREAAAEIVRQVGGLPLALRVCGARLAQRRRGLGRLAAALTDERRRLSQLSAEGKPVVEAVFDAAYAGLDPRAAALYRGLGAHPGPEFPLDVLTVVTGGTPDDAADVADVLVEANLLEVLGEDRYRFHALVRLHAEALADAGRARPIIAWYLGRARAADHAVLGRRLRLFEEPVEQVFASRRDALAWLERERANLVAAVRAAALLSWDSTVCQFVEALWAFYNDRFHHADEIEVARLGVQAAVRLGDLPFEARARNQLIRARLRAGEDVAAADVRAAYDVARRSGHRRVESAVLETVGLAHRARGDHDAALGAFEEAREINAEQDNPRGIGLQLLHAGIELRLAGRAGASAERLGEALRVMTEIGDELSQGKVRMELGEALIVLGRLPEARAELARALDVMTDGGLPDRQVRALELLARASTDPAEAERFRRAAEVARA</sequence>
<gene>
    <name evidence="3" type="primary">afsR_7</name>
    <name evidence="3" type="ORF">BTM25_44600</name>
</gene>
<dbReference type="Proteomes" id="UP000242367">
    <property type="component" value="Unassembled WGS sequence"/>
</dbReference>
<dbReference type="Gene3D" id="1.25.40.10">
    <property type="entry name" value="Tetratricopeptide repeat domain"/>
    <property type="match status" value="1"/>
</dbReference>
<organism evidence="3 4">
    <name type="scientific">Actinomadura rubteroloni</name>
    <dbReference type="NCBI Taxonomy" id="1926885"/>
    <lineage>
        <taxon>Bacteria</taxon>
        <taxon>Bacillati</taxon>
        <taxon>Actinomycetota</taxon>
        <taxon>Actinomycetes</taxon>
        <taxon>Streptosporangiales</taxon>
        <taxon>Thermomonosporaceae</taxon>
        <taxon>Actinomadura</taxon>
    </lineage>
</organism>
<comment type="caution">
    <text evidence="3">The sequence shown here is derived from an EMBL/GenBank/DDBJ whole genome shotgun (WGS) entry which is preliminary data.</text>
</comment>
<dbReference type="EMBL" id="MTBP01000003">
    <property type="protein sequence ID" value="POM23307.1"/>
    <property type="molecule type" value="Genomic_DNA"/>
</dbReference>
<evidence type="ECO:0000313" key="3">
    <source>
        <dbReference type="EMBL" id="POM23307.1"/>
    </source>
</evidence>
<dbReference type="InterPro" id="IPR002182">
    <property type="entry name" value="NB-ARC"/>
</dbReference>
<dbReference type="Pfam" id="PF00931">
    <property type="entry name" value="NB-ARC"/>
    <property type="match status" value="1"/>
</dbReference>
<dbReference type="PROSITE" id="PS50005">
    <property type="entry name" value="TPR"/>
    <property type="match status" value="1"/>
</dbReference>
<dbReference type="AlphaFoldDB" id="A0A2P4UE25"/>
<dbReference type="InterPro" id="IPR027417">
    <property type="entry name" value="P-loop_NTPase"/>
</dbReference>
<accession>A0A2P4UE25</accession>
<feature type="repeat" description="TPR" evidence="1">
    <location>
        <begin position="537"/>
        <end position="570"/>
    </location>
</feature>
<evidence type="ECO:0000256" key="1">
    <source>
        <dbReference type="PROSITE-ProRule" id="PRU00339"/>
    </source>
</evidence>
<dbReference type="SUPFAM" id="SSF52540">
    <property type="entry name" value="P-loop containing nucleoside triphosphate hydrolases"/>
    <property type="match status" value="1"/>
</dbReference>
<protein>
    <submittedName>
        <fullName evidence="3">Regulatory protein AfsR</fullName>
    </submittedName>
</protein>
<evidence type="ECO:0000313" key="4">
    <source>
        <dbReference type="Proteomes" id="UP000242367"/>
    </source>
</evidence>
<dbReference type="SUPFAM" id="SSF48452">
    <property type="entry name" value="TPR-like"/>
    <property type="match status" value="1"/>
</dbReference>
<dbReference type="InterPro" id="IPR019734">
    <property type="entry name" value="TPR_rpt"/>
</dbReference>
<reference evidence="3 4" key="1">
    <citation type="journal article" date="2017" name="Chemistry">
        <title>Isolation, Biosynthesis and Chemical Modifications of Rubterolones A-F: Rare Tropolone Alkaloids from Actinomadura sp. 5-2.</title>
        <authorList>
            <person name="Guo H."/>
            <person name="Benndorf R."/>
            <person name="Leichnitz D."/>
            <person name="Klassen J.L."/>
            <person name="Vollmers J."/>
            <person name="Gorls H."/>
            <person name="Steinacker M."/>
            <person name="Weigel C."/>
            <person name="Dahse H.M."/>
            <person name="Kaster A.K."/>
            <person name="de Beer Z.W."/>
            <person name="Poulsen M."/>
            <person name="Beemelmanns C."/>
        </authorList>
    </citation>
    <scope>NUCLEOTIDE SEQUENCE [LARGE SCALE GENOMIC DNA]</scope>
    <source>
        <strain evidence="3 4">5-2</strain>
    </source>
</reference>
<dbReference type="PANTHER" id="PTHR47691">
    <property type="entry name" value="REGULATOR-RELATED"/>
    <property type="match status" value="1"/>
</dbReference>
<dbReference type="PRINTS" id="PR00364">
    <property type="entry name" value="DISEASERSIST"/>
</dbReference>
<dbReference type="GO" id="GO:0043531">
    <property type="term" value="F:ADP binding"/>
    <property type="evidence" value="ECO:0007669"/>
    <property type="project" value="InterPro"/>
</dbReference>
<dbReference type="PANTHER" id="PTHR47691:SF3">
    <property type="entry name" value="HTH-TYPE TRANSCRIPTIONAL REGULATOR RV0890C-RELATED"/>
    <property type="match status" value="1"/>
</dbReference>
<dbReference type="InterPro" id="IPR011990">
    <property type="entry name" value="TPR-like_helical_dom_sf"/>
</dbReference>
<keyword evidence="4" id="KW-1185">Reference proteome</keyword>